<dbReference type="AlphaFoldDB" id="A0A2S5TBN6"/>
<sequence length="332" mass="37232">MRLWLVFKLLLHPIRFAQARIDAWVMARVKRQPGPIPVPRTRVYIVPTRFGYGYAFMGLVMLLGSMNYSNSMGFLLTFLLGALGLVCMHHTHGNLVNVQLRSGKTAPVFAGEVAHFEILVDNPAPAQRYSFSLAWPKETQPPVMADVPARGTATLRIALPAERRGWLPARVFSLSTEFPLGLFHAWTWAELDMACLVYPKPATAGRMPPSASGAIGQMPSNIAGQDEFAGLRNYHRGDPMKSVHWKSLPKSPGAPMVKQFTELLDQELWLEWDSLGDLDPESRLSQLTRWVLDMEDRQHAYGLRLPGIELKPGRGEIHQNDCLRELALYKPG</sequence>
<comment type="caution">
    <text evidence="2">The sequence shown here is derived from an EMBL/GenBank/DDBJ whole genome shotgun (WGS) entry which is preliminary data.</text>
</comment>
<name>A0A2S5TBN6_9GAMM</name>
<dbReference type="PANTHER" id="PTHR34351">
    <property type="entry name" value="SLR1927 PROTEIN-RELATED"/>
    <property type="match status" value="1"/>
</dbReference>
<keyword evidence="1" id="KW-0812">Transmembrane</keyword>
<reference evidence="2 3" key="1">
    <citation type="submission" date="2018-02" db="EMBL/GenBank/DDBJ databases">
        <title>Genome sequencing of Solimonas sp. HR-BB.</title>
        <authorList>
            <person name="Lee Y."/>
            <person name="Jeon C.O."/>
        </authorList>
    </citation>
    <scope>NUCLEOTIDE SEQUENCE [LARGE SCALE GENOMIC DNA]</scope>
    <source>
        <strain evidence="2 3">HR-BB</strain>
    </source>
</reference>
<evidence type="ECO:0000313" key="2">
    <source>
        <dbReference type="EMBL" id="PPE72409.1"/>
    </source>
</evidence>
<gene>
    <name evidence="2" type="ORF">C3942_19055</name>
</gene>
<accession>A0A2S5TBN6</accession>
<keyword evidence="1" id="KW-0472">Membrane</keyword>
<keyword evidence="1" id="KW-1133">Transmembrane helix</keyword>
<dbReference type="EMBL" id="PSNW01000013">
    <property type="protein sequence ID" value="PPE72409.1"/>
    <property type="molecule type" value="Genomic_DNA"/>
</dbReference>
<feature type="transmembrane region" description="Helical" evidence="1">
    <location>
        <begin position="74"/>
        <end position="92"/>
    </location>
</feature>
<protein>
    <submittedName>
        <fullName evidence="2">DUF58 domain-containing protein</fullName>
    </submittedName>
</protein>
<organism evidence="2 3">
    <name type="scientific">Solimonas fluminis</name>
    <dbReference type="NCBI Taxonomy" id="2086571"/>
    <lineage>
        <taxon>Bacteria</taxon>
        <taxon>Pseudomonadati</taxon>
        <taxon>Pseudomonadota</taxon>
        <taxon>Gammaproteobacteria</taxon>
        <taxon>Nevskiales</taxon>
        <taxon>Nevskiaceae</taxon>
        <taxon>Solimonas</taxon>
    </lineage>
</organism>
<dbReference type="OrthoDB" id="5298497at2"/>
<evidence type="ECO:0000256" key="1">
    <source>
        <dbReference type="SAM" id="Phobius"/>
    </source>
</evidence>
<feature type="transmembrane region" description="Helical" evidence="1">
    <location>
        <begin position="43"/>
        <end position="62"/>
    </location>
</feature>
<dbReference type="Proteomes" id="UP000238220">
    <property type="component" value="Unassembled WGS sequence"/>
</dbReference>
<keyword evidence="3" id="KW-1185">Reference proteome</keyword>
<dbReference type="RefSeq" id="WP_104231958.1">
    <property type="nucleotide sequence ID" value="NZ_PSNW01000013.1"/>
</dbReference>
<evidence type="ECO:0000313" key="3">
    <source>
        <dbReference type="Proteomes" id="UP000238220"/>
    </source>
</evidence>
<dbReference type="PANTHER" id="PTHR34351:SF1">
    <property type="entry name" value="SLR1927 PROTEIN"/>
    <property type="match status" value="1"/>
</dbReference>
<proteinExistence type="predicted"/>